<gene>
    <name evidence="2" type="ORF">O0I10_006387</name>
</gene>
<dbReference type="Proteomes" id="UP001234581">
    <property type="component" value="Unassembled WGS sequence"/>
</dbReference>
<feature type="region of interest" description="Disordered" evidence="1">
    <location>
        <begin position="1"/>
        <end position="219"/>
    </location>
</feature>
<dbReference type="AlphaFoldDB" id="A0AAD7XUU2"/>
<evidence type="ECO:0000313" key="2">
    <source>
        <dbReference type="EMBL" id="KAJ8657859.1"/>
    </source>
</evidence>
<dbReference type="PANTHER" id="PTHR38701:SF1">
    <property type="entry name" value="UP-REGULATED DURING SEPTATION PROTEIN 1 DOMAIN-CONTAINING PROTEIN"/>
    <property type="match status" value="1"/>
</dbReference>
<protein>
    <submittedName>
        <fullName evidence="2">Uncharacterized protein</fullName>
    </submittedName>
</protein>
<proteinExistence type="predicted"/>
<dbReference type="RefSeq" id="XP_058342772.1">
    <property type="nucleotide sequence ID" value="XM_058486415.1"/>
</dbReference>
<evidence type="ECO:0000313" key="3">
    <source>
        <dbReference type="Proteomes" id="UP001234581"/>
    </source>
</evidence>
<feature type="compositionally biased region" description="Polar residues" evidence="1">
    <location>
        <begin position="114"/>
        <end position="124"/>
    </location>
</feature>
<name>A0AAD7XUU2_9FUNG</name>
<comment type="caution">
    <text evidence="2">The sequence shown here is derived from an EMBL/GenBank/DDBJ whole genome shotgun (WGS) entry which is preliminary data.</text>
</comment>
<feature type="compositionally biased region" description="Low complexity" evidence="1">
    <location>
        <begin position="26"/>
        <end position="43"/>
    </location>
</feature>
<feature type="compositionally biased region" description="Pro residues" evidence="1">
    <location>
        <begin position="93"/>
        <end position="102"/>
    </location>
</feature>
<evidence type="ECO:0000256" key="1">
    <source>
        <dbReference type="SAM" id="MobiDB-lite"/>
    </source>
</evidence>
<feature type="region of interest" description="Disordered" evidence="1">
    <location>
        <begin position="319"/>
        <end position="354"/>
    </location>
</feature>
<dbReference type="PANTHER" id="PTHR38701">
    <property type="entry name" value="CHROMOSOME 8, WHOLE GENOME SHOTGUN SEQUENCE"/>
    <property type="match status" value="1"/>
</dbReference>
<feature type="compositionally biased region" description="Acidic residues" evidence="1">
    <location>
        <begin position="167"/>
        <end position="184"/>
    </location>
</feature>
<feature type="compositionally biased region" description="Acidic residues" evidence="1">
    <location>
        <begin position="275"/>
        <end position="288"/>
    </location>
</feature>
<feature type="compositionally biased region" description="Acidic residues" evidence="1">
    <location>
        <begin position="193"/>
        <end position="212"/>
    </location>
</feature>
<organism evidence="2 3">
    <name type="scientific">Lichtheimia ornata</name>
    <dbReference type="NCBI Taxonomy" id="688661"/>
    <lineage>
        <taxon>Eukaryota</taxon>
        <taxon>Fungi</taxon>
        <taxon>Fungi incertae sedis</taxon>
        <taxon>Mucoromycota</taxon>
        <taxon>Mucoromycotina</taxon>
        <taxon>Mucoromycetes</taxon>
        <taxon>Mucorales</taxon>
        <taxon>Lichtheimiaceae</taxon>
        <taxon>Lichtheimia</taxon>
    </lineage>
</organism>
<accession>A0AAD7XUU2</accession>
<sequence length="354" mass="39705">MAKEKAPPKAVNIIRPTHSFTPAKASSRVSSSSSIVSHSSFISAPPTLARKPVRVASGARILQDKPALNIYHPPSPPQRQKSTTTASSASRLPPTPPSPPARPHFEIYKPSRATKPSPSTTRVIPTTHHSDQYPSQLHQRPKPQRARSVLGPISRPEEIIRPVIQNEPDELSDLDDEDDDEEDNEHQTSTDDHDQEESDNSNDDEEEEEDGPVNEARVNRMIEDLEISNRSLLAVNRMLEANLRKRTSEVAQMKRQLNGQAPVVVPPLPMPSEDQPSDEDDDDEEWEKDETFCRLRQMTESMIEHGQSALDYKVKGLGRVISQYEPEESDDDDDDDNDDDENPKESLDNQQPLS</sequence>
<keyword evidence="3" id="KW-1185">Reference proteome</keyword>
<feature type="compositionally biased region" description="Low complexity" evidence="1">
    <location>
        <begin position="82"/>
        <end position="92"/>
    </location>
</feature>
<feature type="region of interest" description="Disordered" evidence="1">
    <location>
        <begin position="255"/>
        <end position="290"/>
    </location>
</feature>
<reference evidence="2 3" key="1">
    <citation type="submission" date="2023-03" db="EMBL/GenBank/DDBJ databases">
        <title>Genome sequence of Lichtheimia ornata CBS 291.66.</title>
        <authorList>
            <person name="Mohabir J.T."/>
            <person name="Shea T.P."/>
            <person name="Kurbessoian T."/>
            <person name="Berby B."/>
            <person name="Fontaine J."/>
            <person name="Livny J."/>
            <person name="Gnirke A."/>
            <person name="Stajich J.E."/>
            <person name="Cuomo C.A."/>
        </authorList>
    </citation>
    <scope>NUCLEOTIDE SEQUENCE [LARGE SCALE GENOMIC DNA]</scope>
    <source>
        <strain evidence="2">CBS 291.66</strain>
    </source>
</reference>
<dbReference type="GeneID" id="83213798"/>
<feature type="compositionally biased region" description="Acidic residues" evidence="1">
    <location>
        <begin position="325"/>
        <end position="342"/>
    </location>
</feature>
<dbReference type="EMBL" id="JARTCD010000028">
    <property type="protein sequence ID" value="KAJ8657859.1"/>
    <property type="molecule type" value="Genomic_DNA"/>
</dbReference>